<name>F4PZ42_CACFS</name>
<accession>F4PZ42</accession>
<proteinExistence type="predicted"/>
<sequence>MEQPDDEFIETIVILTKHNNKNSNDKAREAKQRFDNYVLDRNKVVKGVYPTYK</sequence>
<evidence type="ECO:0000313" key="1">
    <source>
        <dbReference type="EMBL" id="EGG19071.1"/>
    </source>
</evidence>
<dbReference type="RefSeq" id="XP_004366704.1">
    <property type="nucleotide sequence ID" value="XM_004366647.1"/>
</dbReference>
<evidence type="ECO:0000313" key="2">
    <source>
        <dbReference type="Proteomes" id="UP000007797"/>
    </source>
</evidence>
<gene>
    <name evidence="1" type="ORF">DFA_02315</name>
</gene>
<keyword evidence="2" id="KW-1185">Reference proteome</keyword>
<dbReference type="AlphaFoldDB" id="F4PZ42"/>
<protein>
    <submittedName>
        <fullName evidence="1">Uncharacterized protein</fullName>
    </submittedName>
</protein>
<dbReference type="Proteomes" id="UP000007797">
    <property type="component" value="Unassembled WGS sequence"/>
</dbReference>
<dbReference type="GeneID" id="14871201"/>
<organism evidence="1 2">
    <name type="scientific">Cavenderia fasciculata</name>
    <name type="common">Slime mold</name>
    <name type="synonym">Dictyostelium fasciculatum</name>
    <dbReference type="NCBI Taxonomy" id="261658"/>
    <lineage>
        <taxon>Eukaryota</taxon>
        <taxon>Amoebozoa</taxon>
        <taxon>Evosea</taxon>
        <taxon>Eumycetozoa</taxon>
        <taxon>Dictyostelia</taxon>
        <taxon>Acytosteliales</taxon>
        <taxon>Cavenderiaceae</taxon>
        <taxon>Cavenderia</taxon>
    </lineage>
</organism>
<dbReference type="EMBL" id="GL883016">
    <property type="protein sequence ID" value="EGG19071.1"/>
    <property type="molecule type" value="Genomic_DNA"/>
</dbReference>
<reference evidence="2" key="1">
    <citation type="journal article" date="2011" name="Genome Res.">
        <title>Phylogeny-wide analysis of social amoeba genomes highlights ancient origins for complex intercellular communication.</title>
        <authorList>
            <person name="Heidel A.J."/>
            <person name="Lawal H.M."/>
            <person name="Felder M."/>
            <person name="Schilde C."/>
            <person name="Helps N.R."/>
            <person name="Tunggal B."/>
            <person name="Rivero F."/>
            <person name="John U."/>
            <person name="Schleicher M."/>
            <person name="Eichinger L."/>
            <person name="Platzer M."/>
            <person name="Noegel A.A."/>
            <person name="Schaap P."/>
            <person name="Gloeckner G."/>
        </authorList>
    </citation>
    <scope>NUCLEOTIDE SEQUENCE [LARGE SCALE GENOMIC DNA]</scope>
    <source>
        <strain evidence="2">SH3</strain>
    </source>
</reference>
<dbReference type="KEGG" id="dfa:DFA_02315"/>